<dbReference type="EMBL" id="JADGJW010001360">
    <property type="protein sequence ID" value="KAJ3203936.1"/>
    <property type="molecule type" value="Genomic_DNA"/>
</dbReference>
<feature type="compositionally biased region" description="Polar residues" evidence="1">
    <location>
        <begin position="81"/>
        <end position="92"/>
    </location>
</feature>
<proteinExistence type="predicted"/>
<sequence>NETSEKILNKIDAEILKVQVLTANYNNENEKFQQQLEVAKRDYIGKKAGGAANQTSQGHAEAMKNDDSDEEEDYNEGGFNFVNQELGTSSGMGYSREIGRDPHGHRKATIVRGDKSNE</sequence>
<keyword evidence="3" id="KW-1185">Reference proteome</keyword>
<evidence type="ECO:0000256" key="1">
    <source>
        <dbReference type="SAM" id="MobiDB-lite"/>
    </source>
</evidence>
<gene>
    <name evidence="2" type="ORF">HK099_001326</name>
</gene>
<comment type="caution">
    <text evidence="2">The sequence shown here is derived from an EMBL/GenBank/DDBJ whole genome shotgun (WGS) entry which is preliminary data.</text>
</comment>
<feature type="region of interest" description="Disordered" evidence="1">
    <location>
        <begin position="48"/>
        <end position="118"/>
    </location>
</feature>
<reference evidence="2" key="1">
    <citation type="submission" date="2020-05" db="EMBL/GenBank/DDBJ databases">
        <title>Phylogenomic resolution of chytrid fungi.</title>
        <authorList>
            <person name="Stajich J.E."/>
            <person name="Amses K."/>
            <person name="Simmons R."/>
            <person name="Seto K."/>
            <person name="Myers J."/>
            <person name="Bonds A."/>
            <person name="Quandt C.A."/>
            <person name="Barry K."/>
            <person name="Liu P."/>
            <person name="Grigoriev I."/>
            <person name="Longcore J.E."/>
            <person name="James T.Y."/>
        </authorList>
    </citation>
    <scope>NUCLEOTIDE SEQUENCE</scope>
    <source>
        <strain evidence="2">JEL0476</strain>
    </source>
</reference>
<accession>A0AAD5XV32</accession>
<dbReference type="AlphaFoldDB" id="A0AAD5XV32"/>
<evidence type="ECO:0000313" key="3">
    <source>
        <dbReference type="Proteomes" id="UP001211065"/>
    </source>
</evidence>
<evidence type="ECO:0000313" key="2">
    <source>
        <dbReference type="EMBL" id="KAJ3203936.1"/>
    </source>
</evidence>
<dbReference type="Proteomes" id="UP001211065">
    <property type="component" value="Unassembled WGS sequence"/>
</dbReference>
<name>A0AAD5XV32_9FUNG</name>
<protein>
    <submittedName>
        <fullName evidence="2">Uncharacterized protein</fullName>
    </submittedName>
</protein>
<organism evidence="2 3">
    <name type="scientific">Clydaea vesicula</name>
    <dbReference type="NCBI Taxonomy" id="447962"/>
    <lineage>
        <taxon>Eukaryota</taxon>
        <taxon>Fungi</taxon>
        <taxon>Fungi incertae sedis</taxon>
        <taxon>Chytridiomycota</taxon>
        <taxon>Chytridiomycota incertae sedis</taxon>
        <taxon>Chytridiomycetes</taxon>
        <taxon>Lobulomycetales</taxon>
        <taxon>Lobulomycetaceae</taxon>
        <taxon>Clydaea</taxon>
    </lineage>
</organism>
<feature type="non-terminal residue" evidence="2">
    <location>
        <position position="1"/>
    </location>
</feature>